<sequence length="118" mass="12317">MLDIGGGTWDGPRGVVDEGAMTIALRRVSVKVGYGVHCASFLLCTCTQAGVHLTRLGALEQAGQSLGKREAHGPAAAFPYSAVTCAVSGRNTQHFVIFSLQRVTPTCRDRSSGPATAN</sequence>
<name>A0A7G7XFX1_9PSED</name>
<evidence type="ECO:0000313" key="2">
    <source>
        <dbReference type="Proteomes" id="UP000515277"/>
    </source>
</evidence>
<organism evidence="1 2">
    <name type="scientific">Pseudomonas protegens</name>
    <dbReference type="NCBI Taxonomy" id="380021"/>
    <lineage>
        <taxon>Bacteria</taxon>
        <taxon>Pseudomonadati</taxon>
        <taxon>Pseudomonadota</taxon>
        <taxon>Gammaproteobacteria</taxon>
        <taxon>Pseudomonadales</taxon>
        <taxon>Pseudomonadaceae</taxon>
        <taxon>Pseudomonas</taxon>
    </lineage>
</organism>
<evidence type="ECO:0000313" key="1">
    <source>
        <dbReference type="EMBL" id="QNH78866.1"/>
    </source>
</evidence>
<dbReference type="RefSeq" id="WP_179597571.1">
    <property type="nucleotide sequence ID" value="NZ_CP060201.1"/>
</dbReference>
<protein>
    <submittedName>
        <fullName evidence="1">Uncharacterized protein</fullName>
    </submittedName>
</protein>
<proteinExistence type="predicted"/>
<reference evidence="2" key="1">
    <citation type="journal article" date="2020" name="Microbiol. Resour. Announc.">
        <title>Complete genome sequences of four natural Pseudomonas isolates that catabolize a wide range of aromatic compounds relevant to lignin valorization.</title>
        <authorList>
            <person name="Hatmaker E.A."/>
            <person name="Presley G."/>
            <person name="Cannon O."/>
            <person name="Guss A.M."/>
            <person name="Elkins J.G."/>
        </authorList>
    </citation>
    <scope>NUCLEOTIDE SEQUENCE [LARGE SCALE GENOMIC DNA]</scope>
    <source>
        <strain evidence="2">H1F5C</strain>
    </source>
</reference>
<dbReference type="Proteomes" id="UP000515277">
    <property type="component" value="Chromosome"/>
</dbReference>
<gene>
    <name evidence="1" type="ORF">GGI48_06765</name>
</gene>
<dbReference type="EMBL" id="CP060201">
    <property type="protein sequence ID" value="QNH78866.1"/>
    <property type="molecule type" value="Genomic_DNA"/>
</dbReference>
<accession>A0A7G7XFX1</accession>
<dbReference type="AlphaFoldDB" id="A0A7G7XFX1"/>